<organism evidence="2">
    <name type="scientific">Harvfovirus sp</name>
    <dbReference type="NCBI Taxonomy" id="2487768"/>
    <lineage>
        <taxon>Viruses</taxon>
        <taxon>Varidnaviria</taxon>
        <taxon>Bamfordvirae</taxon>
        <taxon>Nucleocytoviricota</taxon>
        <taxon>Megaviricetes</taxon>
        <taxon>Imitervirales</taxon>
        <taxon>Mimiviridae</taxon>
        <taxon>Klosneuvirinae</taxon>
    </lineage>
</organism>
<keyword evidence="1" id="KW-0812">Transmembrane</keyword>
<evidence type="ECO:0000256" key="1">
    <source>
        <dbReference type="SAM" id="Phobius"/>
    </source>
</evidence>
<sequence>MSCILCCLTCVTCSCDVKICERMAKCISISLVVLFFSLCFGIENLYFNPIFVVIGTWVISLANLLSFPQLMRLYYGKEMTYDDLLSSNNVAKSETLMGKKFLFIQSFTLSFYLACIATYIVLYVSMPSSFQEFLITFASIWTTFGLGFRIIGKPVMWYCRCKYSNAPIDKFEKLNVSVVGIPIDEKNDTIQTGGV</sequence>
<keyword evidence="1" id="KW-1133">Transmembrane helix</keyword>
<gene>
    <name evidence="2" type="ORF">Harvfovirus1_86</name>
</gene>
<name>A0A3G5A2N8_9VIRU</name>
<reference evidence="2" key="1">
    <citation type="submission" date="2018-10" db="EMBL/GenBank/DDBJ databases">
        <title>Hidden diversity of soil giant viruses.</title>
        <authorList>
            <person name="Schulz F."/>
            <person name="Alteio L."/>
            <person name="Goudeau D."/>
            <person name="Ryan E.M."/>
            <person name="Malmstrom R.R."/>
            <person name="Blanchard J."/>
            <person name="Woyke T."/>
        </authorList>
    </citation>
    <scope>NUCLEOTIDE SEQUENCE</scope>
    <source>
        <strain evidence="2">HAV1</strain>
    </source>
</reference>
<proteinExistence type="predicted"/>
<feature type="transmembrane region" description="Helical" evidence="1">
    <location>
        <begin position="133"/>
        <end position="152"/>
    </location>
</feature>
<keyword evidence="1" id="KW-0472">Membrane</keyword>
<feature type="transmembrane region" description="Helical" evidence="1">
    <location>
        <begin position="101"/>
        <end position="121"/>
    </location>
</feature>
<protein>
    <submittedName>
        <fullName evidence="2">Uncharacterized protein</fullName>
    </submittedName>
</protein>
<evidence type="ECO:0000313" key="2">
    <source>
        <dbReference type="EMBL" id="AYV80461.1"/>
    </source>
</evidence>
<dbReference type="EMBL" id="MK072243">
    <property type="protein sequence ID" value="AYV80461.1"/>
    <property type="molecule type" value="Genomic_DNA"/>
</dbReference>
<feature type="transmembrane region" description="Helical" evidence="1">
    <location>
        <begin position="46"/>
        <end position="67"/>
    </location>
</feature>
<accession>A0A3G5A2N8</accession>